<name>A0A152A690_TIELA</name>
<dbReference type="InterPro" id="IPR040405">
    <property type="entry name" value="DDB_G0275255-like"/>
</dbReference>
<feature type="domain" description="DUF6748" evidence="2">
    <location>
        <begin position="30"/>
        <end position="56"/>
    </location>
</feature>
<evidence type="ECO:0000256" key="1">
    <source>
        <dbReference type="SAM" id="SignalP"/>
    </source>
</evidence>
<proteinExistence type="predicted"/>
<dbReference type="EMBL" id="LODT01000006">
    <property type="protein sequence ID" value="KYR01611.1"/>
    <property type="molecule type" value="Genomic_DNA"/>
</dbReference>
<feature type="chain" id="PRO_5007593673" description="DUF6748 domain-containing protein" evidence="1">
    <location>
        <begin position="21"/>
        <end position="274"/>
    </location>
</feature>
<dbReference type="PANTHER" id="PTHR34411">
    <property type="entry name" value="DUF6748 DOMAIN-CONTAINING PROTEIN-RELATED"/>
    <property type="match status" value="1"/>
</dbReference>
<dbReference type="Pfam" id="PF20533">
    <property type="entry name" value="DUF6748"/>
    <property type="match status" value="1"/>
</dbReference>
<dbReference type="InParanoid" id="A0A152A690"/>
<dbReference type="InterPro" id="IPR046636">
    <property type="entry name" value="DUF6748"/>
</dbReference>
<protein>
    <recommendedName>
        <fullName evidence="2">DUF6748 domain-containing protein</fullName>
    </recommendedName>
</protein>
<dbReference type="Proteomes" id="UP000076078">
    <property type="component" value="Unassembled WGS sequence"/>
</dbReference>
<dbReference type="FunCoup" id="A0A152A690">
    <property type="interactions" value="425"/>
</dbReference>
<keyword evidence="1" id="KW-0732">Signal</keyword>
<evidence type="ECO:0000313" key="3">
    <source>
        <dbReference type="EMBL" id="KYR01611.1"/>
    </source>
</evidence>
<organism evidence="3 4">
    <name type="scientific">Tieghemostelium lacteum</name>
    <name type="common">Slime mold</name>
    <name type="synonym">Dictyostelium lacteum</name>
    <dbReference type="NCBI Taxonomy" id="361077"/>
    <lineage>
        <taxon>Eukaryota</taxon>
        <taxon>Amoebozoa</taxon>
        <taxon>Evosea</taxon>
        <taxon>Eumycetozoa</taxon>
        <taxon>Dictyostelia</taxon>
        <taxon>Dictyosteliales</taxon>
        <taxon>Raperosteliaceae</taxon>
        <taxon>Tieghemostelium</taxon>
    </lineage>
</organism>
<evidence type="ECO:0000313" key="4">
    <source>
        <dbReference type="Proteomes" id="UP000076078"/>
    </source>
</evidence>
<dbReference type="OrthoDB" id="18792at2759"/>
<feature type="signal peptide" evidence="1">
    <location>
        <begin position="1"/>
        <end position="20"/>
    </location>
</feature>
<sequence>MNKSLLFLVVLLLVLVSANSDNLNRRKNSYYSVRRDYRKCAFPMCGGYWLKAVNTNAEELYVSEFKFDDRLDHLNKSLVLDAPMNELILGGWIKKTNKFNELRVVEATRVVPIKPAAKDPVGYYGLYKDGSKWNLIELNTDKVTKISCWTDRYSEVSHIDRQWLDSKIKHDAIVSGVIAELPDKKEKTLTIEKVYIQLPDPAKPCKELPLAKCAGGHVTVYTRDEDRCLSFDGCIKPGVCTLVLPLCDGNYTLVEFPSRPNACPKPFCDPYYLQ</sequence>
<gene>
    <name evidence="3" type="ORF">DLAC_01611</name>
</gene>
<dbReference type="AlphaFoldDB" id="A0A152A690"/>
<dbReference type="OMA" id="EREYFTF"/>
<reference evidence="3 4" key="1">
    <citation type="submission" date="2015-12" db="EMBL/GenBank/DDBJ databases">
        <title>Dictyostelia acquired genes for synthesis and detection of signals that induce cell-type specialization by lateral gene transfer from prokaryotes.</title>
        <authorList>
            <person name="Gloeckner G."/>
            <person name="Schaap P."/>
        </authorList>
    </citation>
    <scope>NUCLEOTIDE SEQUENCE [LARGE SCALE GENOMIC DNA]</scope>
    <source>
        <strain evidence="3 4">TK</strain>
    </source>
</reference>
<evidence type="ECO:0000259" key="2">
    <source>
        <dbReference type="Pfam" id="PF20533"/>
    </source>
</evidence>
<accession>A0A152A690</accession>
<keyword evidence="4" id="KW-1185">Reference proteome</keyword>
<comment type="caution">
    <text evidence="3">The sequence shown here is derived from an EMBL/GenBank/DDBJ whole genome shotgun (WGS) entry which is preliminary data.</text>
</comment>